<feature type="compositionally biased region" description="Basic and acidic residues" evidence="1">
    <location>
        <begin position="44"/>
        <end position="54"/>
    </location>
</feature>
<accession>A0A1W0WXV8</accession>
<evidence type="ECO:0000313" key="3">
    <source>
        <dbReference type="Proteomes" id="UP000192578"/>
    </source>
</evidence>
<protein>
    <submittedName>
        <fullName evidence="2">Uncharacterized protein</fullName>
    </submittedName>
</protein>
<name>A0A1W0WXV8_HYPEX</name>
<feature type="compositionally biased region" description="Low complexity" evidence="1">
    <location>
        <begin position="103"/>
        <end position="112"/>
    </location>
</feature>
<evidence type="ECO:0000256" key="1">
    <source>
        <dbReference type="SAM" id="MobiDB-lite"/>
    </source>
</evidence>
<comment type="caution">
    <text evidence="2">The sequence shown here is derived from an EMBL/GenBank/DDBJ whole genome shotgun (WGS) entry which is preliminary data.</text>
</comment>
<keyword evidence="3" id="KW-1185">Reference proteome</keyword>
<feature type="compositionally biased region" description="Pro residues" evidence="1">
    <location>
        <begin position="113"/>
        <end position="137"/>
    </location>
</feature>
<organism evidence="2 3">
    <name type="scientific">Hypsibius exemplaris</name>
    <name type="common">Freshwater tardigrade</name>
    <dbReference type="NCBI Taxonomy" id="2072580"/>
    <lineage>
        <taxon>Eukaryota</taxon>
        <taxon>Metazoa</taxon>
        <taxon>Ecdysozoa</taxon>
        <taxon>Tardigrada</taxon>
        <taxon>Eutardigrada</taxon>
        <taxon>Parachela</taxon>
        <taxon>Hypsibioidea</taxon>
        <taxon>Hypsibiidae</taxon>
        <taxon>Hypsibius</taxon>
    </lineage>
</organism>
<proteinExistence type="predicted"/>
<evidence type="ECO:0000313" key="2">
    <source>
        <dbReference type="EMBL" id="OQV20038.1"/>
    </source>
</evidence>
<gene>
    <name evidence="2" type="ORF">BV898_06040</name>
</gene>
<sequence>MEDNKFFCVADLRVLKVENMEKLELPLRDLMVVKDFIYPSSPKDLREVISDKQQRQILQEEDNETERSMTVLEKQEKKKRRVEQYPHLDESDNDSQGYRQPVQFSSAQFFAPQFPPPRQFAPQYPPVPQPPPPPIMPPCIDWNQTGVCAFNPC</sequence>
<reference evidence="3" key="1">
    <citation type="submission" date="2017-01" db="EMBL/GenBank/DDBJ databases">
        <title>Comparative genomics of anhydrobiosis in the tardigrade Hypsibius dujardini.</title>
        <authorList>
            <person name="Yoshida Y."/>
            <person name="Koutsovoulos G."/>
            <person name="Laetsch D."/>
            <person name="Stevens L."/>
            <person name="Kumar S."/>
            <person name="Horikawa D."/>
            <person name="Ishino K."/>
            <person name="Komine S."/>
            <person name="Tomita M."/>
            <person name="Blaxter M."/>
            <person name="Arakawa K."/>
        </authorList>
    </citation>
    <scope>NUCLEOTIDE SEQUENCE [LARGE SCALE GENOMIC DNA]</scope>
    <source>
        <strain evidence="3">Z151</strain>
    </source>
</reference>
<dbReference type="AlphaFoldDB" id="A0A1W0WXV8"/>
<dbReference type="EMBL" id="MTYJ01000034">
    <property type="protein sequence ID" value="OQV20038.1"/>
    <property type="molecule type" value="Genomic_DNA"/>
</dbReference>
<feature type="region of interest" description="Disordered" evidence="1">
    <location>
        <begin position="44"/>
        <end position="137"/>
    </location>
</feature>
<dbReference type="Proteomes" id="UP000192578">
    <property type="component" value="Unassembled WGS sequence"/>
</dbReference>